<dbReference type="FunFam" id="3.40.50.11060:FF:000001">
    <property type="entry name" value="GTPase HflX"/>
    <property type="match status" value="1"/>
</dbReference>
<evidence type="ECO:0000256" key="7">
    <source>
        <dbReference type="SAM" id="Coils"/>
    </source>
</evidence>
<dbReference type="RefSeq" id="WP_014957760.1">
    <property type="nucleotide sequence ID" value="NC_018645.1"/>
</dbReference>
<sequence>MKKKLHGNTSGLRNTQIKKIETLYNYSTPPEYLADPELAQFLVDLSHDIRRQIGLLIDRNGKIIYVIVGEPHRVVIPITSGYMAIPGKLKGLRLIHTHLKDEPLTRDDLTDLALLRLDYITAICITQNGKPGSVYSGHILPDEDSDPYQVLEPATIKDLNNDCLAQIIALESELTRKNSLYRPETGRENAFLINATTLDTKEAYASIEELKELCKTSHINVIGTAVQRRKAIDPKFVVGKGKLSSLIIKAIQNYATLLVFDRELSASQIRSITDFVEMKVIDRTQLILDIFAKQAKSREGKFQVELAQMEYLLPRLISKNTAMSRLTGGIGGRGPGETKLELNRRRVREKINQLKKEIAKIRKQRQQQKSRRKRKELPIISIVGYTNAGKSTLLNTLTQSRITAANRLFATLDPSSRRLRFPRDTEVIITDTVGFIQDLPKELMEAFHATLDELSDADIILHVIDISNPRYRQQKESVEKILKNLKLEHIPTLYIFNKTDKISLDDFDDQWLLNQGFPVCATQKQSLKLLVEKLESMVKT</sequence>
<dbReference type="HAMAP" id="MF_00900">
    <property type="entry name" value="GTPase_HflX"/>
    <property type="match status" value="1"/>
</dbReference>
<comment type="similarity">
    <text evidence="6">Belongs to the TRAFAC class OBG-HflX-like GTPase superfamily. HflX GTPase family.</text>
</comment>
<feature type="domain" description="Hflx-type G" evidence="8">
    <location>
        <begin position="378"/>
        <end position="540"/>
    </location>
</feature>
<evidence type="ECO:0000256" key="1">
    <source>
        <dbReference type="ARBA" id="ARBA00022490"/>
    </source>
</evidence>
<protein>
    <recommendedName>
        <fullName evidence="6">GTPase HflX</fullName>
    </recommendedName>
    <alternativeName>
        <fullName evidence="6">GTP-binding protein HflX</fullName>
    </alternativeName>
</protein>
<comment type="subunit">
    <text evidence="6">Monomer. Associates with the 50S ribosomal subunit.</text>
</comment>
<dbReference type="InterPro" id="IPR042108">
    <property type="entry name" value="GTPase_HflX_N_sf"/>
</dbReference>
<keyword evidence="7" id="KW-0175">Coiled coil</keyword>
<evidence type="ECO:0000256" key="2">
    <source>
        <dbReference type="ARBA" id="ARBA00022723"/>
    </source>
</evidence>
<dbReference type="InterPro" id="IPR032305">
    <property type="entry name" value="GTP-bd_M"/>
</dbReference>
<keyword evidence="4" id="KW-0460">Magnesium</keyword>
<organism evidence="9 10">
    <name type="scientific">Desulfobacula toluolica (strain DSM 7467 / Tol2)</name>
    <dbReference type="NCBI Taxonomy" id="651182"/>
    <lineage>
        <taxon>Bacteria</taxon>
        <taxon>Pseudomonadati</taxon>
        <taxon>Thermodesulfobacteriota</taxon>
        <taxon>Desulfobacteria</taxon>
        <taxon>Desulfobacterales</taxon>
        <taxon>Desulfobacteraceae</taxon>
        <taxon>Desulfobacula</taxon>
    </lineage>
</organism>
<dbReference type="Gene3D" id="6.10.250.2860">
    <property type="match status" value="1"/>
</dbReference>
<dbReference type="PATRIC" id="fig|651182.5.peg.2707"/>
<evidence type="ECO:0000256" key="6">
    <source>
        <dbReference type="HAMAP-Rule" id="MF_00900"/>
    </source>
</evidence>
<proteinExistence type="inferred from homology"/>
<dbReference type="GO" id="GO:0005525">
    <property type="term" value="F:GTP binding"/>
    <property type="evidence" value="ECO:0007669"/>
    <property type="project" value="UniProtKB-UniRule"/>
</dbReference>
<dbReference type="InterPro" id="IPR027417">
    <property type="entry name" value="P-loop_NTPase"/>
</dbReference>
<evidence type="ECO:0000259" key="8">
    <source>
        <dbReference type="PROSITE" id="PS51705"/>
    </source>
</evidence>
<keyword evidence="2" id="KW-0479">Metal-binding</keyword>
<dbReference type="GO" id="GO:0005737">
    <property type="term" value="C:cytoplasm"/>
    <property type="evidence" value="ECO:0007669"/>
    <property type="project" value="UniProtKB-SubCell"/>
</dbReference>
<evidence type="ECO:0000313" key="10">
    <source>
        <dbReference type="Proteomes" id="UP000007347"/>
    </source>
</evidence>
<dbReference type="InterPro" id="IPR006073">
    <property type="entry name" value="GTP-bd"/>
</dbReference>
<dbReference type="Pfam" id="PF13167">
    <property type="entry name" value="GTP-bdg_N"/>
    <property type="match status" value="1"/>
</dbReference>
<dbReference type="EMBL" id="FO203503">
    <property type="protein sequence ID" value="CCK80448.1"/>
    <property type="molecule type" value="Genomic_DNA"/>
</dbReference>
<dbReference type="InterPro" id="IPR016496">
    <property type="entry name" value="GTPase_HflX"/>
</dbReference>
<dbReference type="Gene3D" id="3.40.50.300">
    <property type="entry name" value="P-loop containing nucleotide triphosphate hydrolases"/>
    <property type="match status" value="1"/>
</dbReference>
<reference evidence="9 10" key="1">
    <citation type="journal article" date="2013" name="Environ. Microbiol.">
        <title>Complete genome, catabolic sub-proteomes and key-metabolites of Desulfobacula toluolica Tol2, a marine, aromatic compound-degrading, sulfate-reducing bacterium.</title>
        <authorList>
            <person name="Wohlbrand L."/>
            <person name="Jacob J.H."/>
            <person name="Kube M."/>
            <person name="Mussmann M."/>
            <person name="Jarling R."/>
            <person name="Beck A."/>
            <person name="Amann R."/>
            <person name="Wilkes H."/>
            <person name="Reinhardt R."/>
            <person name="Rabus R."/>
        </authorList>
    </citation>
    <scope>NUCLEOTIDE SEQUENCE [LARGE SCALE GENOMIC DNA]</scope>
    <source>
        <strain evidence="10">DSM 7467 / Tol2</strain>
    </source>
</reference>
<dbReference type="InterPro" id="IPR030394">
    <property type="entry name" value="G_HFLX_dom"/>
</dbReference>
<dbReference type="NCBIfam" id="TIGR03156">
    <property type="entry name" value="GTP_HflX"/>
    <property type="match status" value="1"/>
</dbReference>
<comment type="subcellular location">
    <subcellularLocation>
        <location evidence="6">Cytoplasm</location>
    </subcellularLocation>
    <text evidence="6">May associate with membranes.</text>
</comment>
<dbReference type="PANTHER" id="PTHR10229">
    <property type="entry name" value="GTP-BINDING PROTEIN HFLX"/>
    <property type="match status" value="1"/>
</dbReference>
<dbReference type="Pfam" id="PF16360">
    <property type="entry name" value="GTP-bdg_M"/>
    <property type="match status" value="1"/>
</dbReference>
<gene>
    <name evidence="6 9" type="primary">hflX</name>
    <name evidence="9" type="ordered locus">TOL2_C22870</name>
</gene>
<dbReference type="STRING" id="651182.TOL2_C22870"/>
<dbReference type="Pfam" id="PF01926">
    <property type="entry name" value="MMR_HSR1"/>
    <property type="match status" value="1"/>
</dbReference>
<dbReference type="CDD" id="cd01878">
    <property type="entry name" value="HflX"/>
    <property type="match status" value="1"/>
</dbReference>
<dbReference type="PROSITE" id="PS51705">
    <property type="entry name" value="G_HFLX"/>
    <property type="match status" value="1"/>
</dbReference>
<accession>K0NKI1</accession>
<dbReference type="AlphaFoldDB" id="K0NKI1"/>
<dbReference type="GO" id="GO:0043022">
    <property type="term" value="F:ribosome binding"/>
    <property type="evidence" value="ECO:0007669"/>
    <property type="project" value="TreeGrafter"/>
</dbReference>
<keyword evidence="3 6" id="KW-0547">Nucleotide-binding</keyword>
<comment type="function">
    <text evidence="6">GTPase that associates with the 50S ribosomal subunit and may have a role during protein synthesis or ribosome biogenesis.</text>
</comment>
<keyword evidence="5 6" id="KW-0342">GTP-binding</keyword>
<dbReference type="Gene3D" id="3.40.50.11060">
    <property type="entry name" value="GTPase HflX, N-terminal domain"/>
    <property type="match status" value="1"/>
</dbReference>
<feature type="coiled-coil region" evidence="7">
    <location>
        <begin position="337"/>
        <end position="371"/>
    </location>
</feature>
<dbReference type="SUPFAM" id="SSF52540">
    <property type="entry name" value="P-loop containing nucleoside triphosphate hydrolases"/>
    <property type="match status" value="1"/>
</dbReference>
<name>K0NKI1_DESTT</name>
<dbReference type="Proteomes" id="UP000007347">
    <property type="component" value="Chromosome"/>
</dbReference>
<evidence type="ECO:0000313" key="9">
    <source>
        <dbReference type="EMBL" id="CCK80448.1"/>
    </source>
</evidence>
<dbReference type="HOGENOM" id="CLU_019597_7_1_7"/>
<evidence type="ECO:0000256" key="4">
    <source>
        <dbReference type="ARBA" id="ARBA00022842"/>
    </source>
</evidence>
<dbReference type="PANTHER" id="PTHR10229:SF0">
    <property type="entry name" value="GTP-BINDING PROTEIN 6-RELATED"/>
    <property type="match status" value="1"/>
</dbReference>
<dbReference type="KEGG" id="dto:TOL2_C22870"/>
<evidence type="ECO:0000256" key="5">
    <source>
        <dbReference type="ARBA" id="ARBA00023134"/>
    </source>
</evidence>
<dbReference type="PRINTS" id="PR00326">
    <property type="entry name" value="GTP1OBG"/>
</dbReference>
<keyword evidence="1 6" id="KW-0963">Cytoplasm</keyword>
<dbReference type="InterPro" id="IPR025121">
    <property type="entry name" value="GTPase_HflX_N"/>
</dbReference>
<dbReference type="GO" id="GO:0046872">
    <property type="term" value="F:metal ion binding"/>
    <property type="evidence" value="ECO:0007669"/>
    <property type="project" value="UniProtKB-KW"/>
</dbReference>
<dbReference type="GO" id="GO:0003924">
    <property type="term" value="F:GTPase activity"/>
    <property type="evidence" value="ECO:0007669"/>
    <property type="project" value="UniProtKB-UniRule"/>
</dbReference>
<evidence type="ECO:0000256" key="3">
    <source>
        <dbReference type="ARBA" id="ARBA00022741"/>
    </source>
</evidence>
<dbReference type="OrthoDB" id="9812272at2"/>
<keyword evidence="10" id="KW-1185">Reference proteome</keyword>